<feature type="transmembrane region" description="Helical" evidence="6">
    <location>
        <begin position="759"/>
        <end position="786"/>
    </location>
</feature>
<evidence type="ECO:0000256" key="2">
    <source>
        <dbReference type="ARBA" id="ARBA00022692"/>
    </source>
</evidence>
<feature type="transmembrane region" description="Helical" evidence="6">
    <location>
        <begin position="421"/>
        <end position="444"/>
    </location>
</feature>
<evidence type="ECO:0000256" key="1">
    <source>
        <dbReference type="ARBA" id="ARBA00004141"/>
    </source>
</evidence>
<reference evidence="8" key="1">
    <citation type="journal article" date="2008" name="Nat. Genet.">
        <title>The Pristionchus pacificus genome provides a unique perspective on nematode lifestyle and parasitism.</title>
        <authorList>
            <person name="Dieterich C."/>
            <person name="Clifton S.W."/>
            <person name="Schuster L.N."/>
            <person name="Chinwalla A."/>
            <person name="Delehaunty K."/>
            <person name="Dinkelacker I."/>
            <person name="Fulton L."/>
            <person name="Fulton R."/>
            <person name="Godfrey J."/>
            <person name="Minx P."/>
            <person name="Mitreva M."/>
            <person name="Roeseler W."/>
            <person name="Tian H."/>
            <person name="Witte H."/>
            <person name="Yang S.P."/>
            <person name="Wilson R.K."/>
            <person name="Sommer R.J."/>
        </authorList>
    </citation>
    <scope>NUCLEOTIDE SEQUENCE [LARGE SCALE GENOMIC DNA]</scope>
    <source>
        <strain evidence="8">PS312</strain>
    </source>
</reference>
<dbReference type="EnsemblMetazoa" id="PPA13265.1">
    <property type="protein sequence ID" value="PPA13265.1"/>
    <property type="gene ID" value="WBGene00102819"/>
</dbReference>
<evidence type="ECO:0000313" key="8">
    <source>
        <dbReference type="Proteomes" id="UP000005239"/>
    </source>
</evidence>
<feature type="transmembrane region" description="Helical" evidence="6">
    <location>
        <begin position="300"/>
        <end position="325"/>
    </location>
</feature>
<feature type="transmembrane region" description="Helical" evidence="6">
    <location>
        <begin position="733"/>
        <end position="752"/>
    </location>
</feature>
<feature type="transmembrane region" description="Helical" evidence="6">
    <location>
        <begin position="227"/>
        <end position="250"/>
    </location>
</feature>
<evidence type="ECO:0000256" key="3">
    <source>
        <dbReference type="ARBA" id="ARBA00022989"/>
    </source>
</evidence>
<dbReference type="PANTHER" id="PTHR11814">
    <property type="entry name" value="SULFATE TRANSPORTER"/>
    <property type="match status" value="1"/>
</dbReference>
<feature type="transmembrane region" description="Helical" evidence="6">
    <location>
        <begin position="550"/>
        <end position="574"/>
    </location>
</feature>
<organism evidence="7 8">
    <name type="scientific">Pristionchus pacificus</name>
    <name type="common">Parasitic nematode worm</name>
    <dbReference type="NCBI Taxonomy" id="54126"/>
    <lineage>
        <taxon>Eukaryota</taxon>
        <taxon>Metazoa</taxon>
        <taxon>Ecdysozoa</taxon>
        <taxon>Nematoda</taxon>
        <taxon>Chromadorea</taxon>
        <taxon>Rhabditida</taxon>
        <taxon>Rhabditina</taxon>
        <taxon>Diplogasteromorpha</taxon>
        <taxon>Diplogasteroidea</taxon>
        <taxon>Neodiplogasteridae</taxon>
        <taxon>Pristionchus</taxon>
    </lineage>
</organism>
<accession>A0A8R1YFH5</accession>
<dbReference type="Gene3D" id="3.30.750.24">
    <property type="entry name" value="STAS domain"/>
    <property type="match status" value="1"/>
</dbReference>
<feature type="region of interest" description="Disordered" evidence="5">
    <location>
        <begin position="1035"/>
        <end position="1125"/>
    </location>
</feature>
<feature type="transmembrane region" description="Helical" evidence="6">
    <location>
        <begin position="190"/>
        <end position="215"/>
    </location>
</feature>
<dbReference type="CDD" id="cd07042">
    <property type="entry name" value="STAS_SulP_like_sulfate_transporter"/>
    <property type="match status" value="1"/>
</dbReference>
<dbReference type="GO" id="GO:0019531">
    <property type="term" value="F:oxalate transmembrane transporter activity"/>
    <property type="evidence" value="ECO:0000318"/>
    <property type="project" value="GO_Central"/>
</dbReference>
<dbReference type="AlphaFoldDB" id="A0A2A6CX87"/>
<dbReference type="GO" id="GO:0015116">
    <property type="term" value="F:sulfate transmembrane transporter activity"/>
    <property type="evidence" value="ECO:0000318"/>
    <property type="project" value="GO_Central"/>
</dbReference>
<evidence type="ECO:0000313" key="7">
    <source>
        <dbReference type="EnsemblMetazoa" id="PPA13265.1"/>
    </source>
</evidence>
<keyword evidence="3 6" id="KW-1133">Transmembrane helix</keyword>
<dbReference type="GO" id="GO:0015106">
    <property type="term" value="F:bicarbonate transmembrane transporter activity"/>
    <property type="evidence" value="ECO:0000318"/>
    <property type="project" value="GO_Central"/>
</dbReference>
<dbReference type="InterPro" id="IPR036513">
    <property type="entry name" value="STAS_dom_sf"/>
</dbReference>
<feature type="transmembrane region" description="Helical" evidence="6">
    <location>
        <begin position="507"/>
        <end position="529"/>
    </location>
</feature>
<dbReference type="PROSITE" id="PS50801">
    <property type="entry name" value="STAS"/>
    <property type="match status" value="1"/>
</dbReference>
<keyword evidence="2 6" id="KW-0812">Transmembrane</keyword>
<gene>
    <name evidence="7" type="primary">WBGene00102819</name>
</gene>
<feature type="transmembrane region" description="Helical" evidence="6">
    <location>
        <begin position="594"/>
        <end position="618"/>
    </location>
</feature>
<dbReference type="GO" id="GO:0015108">
    <property type="term" value="F:chloride transmembrane transporter activity"/>
    <property type="evidence" value="ECO:0000318"/>
    <property type="project" value="GO_Central"/>
</dbReference>
<dbReference type="GO" id="GO:1902476">
    <property type="term" value="P:chloride transmembrane transport"/>
    <property type="evidence" value="ECO:0000318"/>
    <property type="project" value="GO_Central"/>
</dbReference>
<dbReference type="InterPro" id="IPR011547">
    <property type="entry name" value="SLC26A/SulP_dom"/>
</dbReference>
<feature type="transmembrane region" description="Helical" evidence="6">
    <location>
        <begin position="377"/>
        <end position="401"/>
    </location>
</feature>
<feature type="compositionally biased region" description="Low complexity" evidence="5">
    <location>
        <begin position="1079"/>
        <end position="1093"/>
    </location>
</feature>
<dbReference type="SUPFAM" id="SSF52091">
    <property type="entry name" value="SpoIIaa-like"/>
    <property type="match status" value="1"/>
</dbReference>
<dbReference type="GO" id="GO:1902358">
    <property type="term" value="P:sulfate transmembrane transport"/>
    <property type="evidence" value="ECO:0000318"/>
    <property type="project" value="GO_Central"/>
</dbReference>
<feature type="transmembrane region" description="Helical" evidence="6">
    <location>
        <begin position="823"/>
        <end position="842"/>
    </location>
</feature>
<evidence type="ECO:0000256" key="5">
    <source>
        <dbReference type="SAM" id="MobiDB-lite"/>
    </source>
</evidence>
<reference evidence="7" key="2">
    <citation type="submission" date="2022-06" db="UniProtKB">
        <authorList>
            <consortium name="EnsemblMetazoa"/>
        </authorList>
    </citation>
    <scope>IDENTIFICATION</scope>
    <source>
        <strain evidence="7">PS312</strain>
    </source>
</reference>
<dbReference type="InterPro" id="IPR002645">
    <property type="entry name" value="STAS_dom"/>
</dbReference>
<evidence type="ECO:0000256" key="6">
    <source>
        <dbReference type="SAM" id="Phobius"/>
    </source>
</evidence>
<feature type="transmembrane region" description="Helical" evidence="6">
    <location>
        <begin position="270"/>
        <end position="288"/>
    </location>
</feature>
<name>A0A2A6CX87_PRIPA</name>
<protein>
    <submittedName>
        <fullName evidence="7">STAS domain-containing protein</fullName>
    </submittedName>
</protein>
<dbReference type="InterPro" id="IPR001902">
    <property type="entry name" value="SLC26A/SulP_fam"/>
</dbReference>
<evidence type="ECO:0000256" key="4">
    <source>
        <dbReference type="ARBA" id="ARBA00023136"/>
    </source>
</evidence>
<comment type="subcellular location">
    <subcellularLocation>
        <location evidence="1">Membrane</location>
        <topology evidence="1">Multi-pass membrane protein</topology>
    </subcellularLocation>
</comment>
<feature type="compositionally biased region" description="Acidic residues" evidence="5">
    <location>
        <begin position="1049"/>
        <end position="1059"/>
    </location>
</feature>
<keyword evidence="8" id="KW-1185">Reference proteome</keyword>
<feature type="compositionally biased region" description="Low complexity" evidence="5">
    <location>
        <begin position="1101"/>
        <end position="1116"/>
    </location>
</feature>
<feature type="transmembrane region" description="Helical" evidence="6">
    <location>
        <begin position="639"/>
        <end position="664"/>
    </location>
</feature>
<proteinExistence type="predicted"/>
<dbReference type="Pfam" id="PF00916">
    <property type="entry name" value="Sulfate_transp"/>
    <property type="match status" value="2"/>
</dbReference>
<dbReference type="GO" id="GO:0005886">
    <property type="term" value="C:plasma membrane"/>
    <property type="evidence" value="ECO:0000318"/>
    <property type="project" value="GO_Central"/>
</dbReference>
<dbReference type="Gene3D" id="1.20.1070.10">
    <property type="entry name" value="Rhodopsin 7-helix transmembrane proteins"/>
    <property type="match status" value="1"/>
</dbReference>
<keyword evidence="4 6" id="KW-0472">Membrane</keyword>
<dbReference type="Proteomes" id="UP000005239">
    <property type="component" value="Unassembled WGS sequence"/>
</dbReference>
<dbReference type="Pfam" id="PF01740">
    <property type="entry name" value="STAS"/>
    <property type="match status" value="1"/>
</dbReference>
<sequence>MEDVPPASGSSSDFRVRHAFSARLASWGRSAKKISPRALAAKTLSFFPILQWLPQYKWKVSLFGDLSGGLTMGVFNVPQGIALAAITGVNPVYGLYTAIFPSFFYILFGTSKHNSLGGFAVLSLLTAKAIERMDLEWSEANATAPIGMTAGIGSSSLLNITESIVGNGTAFYDEDSLLVDDVIKAGPNSIAIATALLFTSGVLQLIFGLVHAHYLTCYFSEQVMSGFIVGGVVHVFFAQIGPALGLELPIRNGPFYLYYRVSDLIDRFPNIHSPTVVISASSIVFLIVSKEFIGPWLDEVFFFPVPFELVLVIVGITATNFAELASRHSIAVVGNMPTNFPVPTAPQLELSFSLFWEALCITITFTRPSSNSSSVQLVYSMIALGYIIPLMINIPLLFMGFNTTMNEGVEVVIMLGNTGTLISKIYSTITYVIYCVGGVVLTVLTSKHLSELSEHESTKQEIHQTQNHLFIVVVCSTISHCLKCAHQIVWSYFAFTNTLTPEIYDNFIFPLMLNASGSLGSTFIKFYMCSHRYFVLRDVSMNEQVWSNKFVNYLIALTYIILLLNNIPVLCFGFNTRMSSGVEVVLMMGQIAKIYSTVTYIVYCTGTVILTILTGRHLSKLSNQVQERSKREIQRKQKVLFIVVTFCTISHCIKGVHQILWSYLAFTDTLTPEMYDKIIFPTYILTNALANYTTPITLVIASRKAIVATAIHVTVAKYVEKRYDYHIDYGQELYALGFVGVFSSFFPVFPVTSGFQRSVVGAAVGGSTQLTGLFSSVALLSVILYIGPALEYLPKCVLASIMLVSLKNSFLKIRELGQLWPTFKIDAGLLFAVVLAVATTVLRSQWPKWHFLTEHESGTYRECREGYERGGFIVFRFDGPLLFTSVDRFTQAVNRCISIWSKKRAAEFVPLEEMQGNAERLDEKISRFRSKRWIRKPEKTRDDRVHLVVDCTRMPFVDYEGLRTLKKVYKDKSAEGVDIVLVVYQADLLKKFDATDFYQIVGRDRVFTSIEEAVEAGGIKNSPISHPPLIQLDSMRASSVESASPPCSIEDDDCPDSSDSEASLEPPTPAPIGDLLPVSLSHRTSRPSNSSSLFDFESYLSPSSPSTTSPTPTPSTDSDEAIRRF</sequence>
<accession>A0A2A6CX87</accession>